<feature type="region of interest" description="Disordered" evidence="1">
    <location>
        <begin position="27"/>
        <end position="49"/>
    </location>
</feature>
<accession>A0AAD5YT61</accession>
<name>A0AAD5YT61_9AGAR</name>
<dbReference type="Proteomes" id="UP001213000">
    <property type="component" value="Unassembled WGS sequence"/>
</dbReference>
<proteinExistence type="predicted"/>
<gene>
    <name evidence="2" type="ORF">NP233_g3042</name>
</gene>
<protein>
    <submittedName>
        <fullName evidence="2">Uncharacterized protein</fullName>
    </submittedName>
</protein>
<organism evidence="2 3">
    <name type="scientific">Leucocoprinus birnbaumii</name>
    <dbReference type="NCBI Taxonomy" id="56174"/>
    <lineage>
        <taxon>Eukaryota</taxon>
        <taxon>Fungi</taxon>
        <taxon>Dikarya</taxon>
        <taxon>Basidiomycota</taxon>
        <taxon>Agaricomycotina</taxon>
        <taxon>Agaricomycetes</taxon>
        <taxon>Agaricomycetidae</taxon>
        <taxon>Agaricales</taxon>
        <taxon>Agaricineae</taxon>
        <taxon>Agaricaceae</taxon>
        <taxon>Leucocoprinus</taxon>
    </lineage>
</organism>
<evidence type="ECO:0000256" key="1">
    <source>
        <dbReference type="SAM" id="MobiDB-lite"/>
    </source>
</evidence>
<feature type="compositionally biased region" description="Low complexity" evidence="1">
    <location>
        <begin position="29"/>
        <end position="47"/>
    </location>
</feature>
<sequence>MSHIKPVCDEFNLAFSCYLLWIAARSNKKGSTSKSQTSNSSRCSSRGALTLNSTMSGSLMYEGERLYAYDQFGYHDDDSSDESSGGYTDESDLLDSDDASTIKDWARSVAESPPEPHTLA</sequence>
<evidence type="ECO:0000313" key="3">
    <source>
        <dbReference type="Proteomes" id="UP001213000"/>
    </source>
</evidence>
<reference evidence="2" key="1">
    <citation type="submission" date="2022-07" db="EMBL/GenBank/DDBJ databases">
        <title>Genome Sequence of Leucocoprinus birnbaumii.</title>
        <authorList>
            <person name="Buettner E."/>
        </authorList>
    </citation>
    <scope>NUCLEOTIDE SEQUENCE</scope>
    <source>
        <strain evidence="2">VT141</strain>
    </source>
</reference>
<evidence type="ECO:0000313" key="2">
    <source>
        <dbReference type="EMBL" id="KAJ3572487.1"/>
    </source>
</evidence>
<dbReference type="EMBL" id="JANIEX010000140">
    <property type="protein sequence ID" value="KAJ3572487.1"/>
    <property type="molecule type" value="Genomic_DNA"/>
</dbReference>
<feature type="region of interest" description="Disordered" evidence="1">
    <location>
        <begin position="77"/>
        <end position="96"/>
    </location>
</feature>
<comment type="caution">
    <text evidence="2">The sequence shown here is derived from an EMBL/GenBank/DDBJ whole genome shotgun (WGS) entry which is preliminary data.</text>
</comment>
<keyword evidence="3" id="KW-1185">Reference proteome</keyword>
<dbReference type="AlphaFoldDB" id="A0AAD5YT61"/>